<name>A0A318U677_9SPHI</name>
<evidence type="ECO:0000313" key="3">
    <source>
        <dbReference type="Proteomes" id="UP000248198"/>
    </source>
</evidence>
<sequence length="126" mass="14612">MNYKKNFNSLFIKLLLFLFYGVIGLLFLFGDKNYFGNLPTSFYKITGVVFTLASIATILLLIRDLAYNSKPSNKVELFLKYHIPDHFTEEQTNQKLNQIAYGNGPDYNETDRDIALGLIRLKQKLY</sequence>
<reference evidence="2 3" key="1">
    <citation type="submission" date="2018-06" db="EMBL/GenBank/DDBJ databases">
        <title>Genomic Encyclopedia of Archaeal and Bacterial Type Strains, Phase II (KMG-II): from individual species to whole genera.</title>
        <authorList>
            <person name="Goeker M."/>
        </authorList>
    </citation>
    <scope>NUCLEOTIDE SEQUENCE [LARGE SCALE GENOMIC DNA]</scope>
    <source>
        <strain evidence="2 3">DSM 27372</strain>
    </source>
</reference>
<dbReference type="Proteomes" id="UP000248198">
    <property type="component" value="Unassembled WGS sequence"/>
</dbReference>
<keyword evidence="1" id="KW-0472">Membrane</keyword>
<feature type="transmembrane region" description="Helical" evidence="1">
    <location>
        <begin position="42"/>
        <end position="62"/>
    </location>
</feature>
<protein>
    <submittedName>
        <fullName evidence="2">Uncharacterized protein</fullName>
    </submittedName>
</protein>
<evidence type="ECO:0000256" key="1">
    <source>
        <dbReference type="SAM" id="Phobius"/>
    </source>
</evidence>
<proteinExistence type="predicted"/>
<evidence type="ECO:0000313" key="2">
    <source>
        <dbReference type="EMBL" id="PYF68493.1"/>
    </source>
</evidence>
<dbReference type="EMBL" id="QKLU01000012">
    <property type="protein sequence ID" value="PYF68493.1"/>
    <property type="molecule type" value="Genomic_DNA"/>
</dbReference>
<keyword evidence="1" id="KW-1133">Transmembrane helix</keyword>
<dbReference type="AlphaFoldDB" id="A0A318U677"/>
<gene>
    <name evidence="2" type="ORF">B0O44_11280</name>
</gene>
<dbReference type="RefSeq" id="WP_110834747.1">
    <property type="nucleotide sequence ID" value="NZ_QKLU01000012.1"/>
</dbReference>
<accession>A0A318U677</accession>
<keyword evidence="1" id="KW-0812">Transmembrane</keyword>
<keyword evidence="3" id="KW-1185">Reference proteome</keyword>
<organism evidence="2 3">
    <name type="scientific">Pedobacter nutrimenti</name>
    <dbReference type="NCBI Taxonomy" id="1241337"/>
    <lineage>
        <taxon>Bacteria</taxon>
        <taxon>Pseudomonadati</taxon>
        <taxon>Bacteroidota</taxon>
        <taxon>Sphingobacteriia</taxon>
        <taxon>Sphingobacteriales</taxon>
        <taxon>Sphingobacteriaceae</taxon>
        <taxon>Pedobacter</taxon>
    </lineage>
</organism>
<comment type="caution">
    <text evidence="2">The sequence shown here is derived from an EMBL/GenBank/DDBJ whole genome shotgun (WGS) entry which is preliminary data.</text>
</comment>
<feature type="transmembrane region" description="Helical" evidence="1">
    <location>
        <begin position="12"/>
        <end position="30"/>
    </location>
</feature>